<evidence type="ECO:0000256" key="1">
    <source>
        <dbReference type="ARBA" id="ARBA00022801"/>
    </source>
</evidence>
<name>A0ABQ8Q6B9_9AGAR</name>
<dbReference type="InterPro" id="IPR049492">
    <property type="entry name" value="BD-FAE-like_dom"/>
</dbReference>
<accession>A0ABQ8Q6B9</accession>
<reference evidence="3" key="1">
    <citation type="submission" date="2022-08" db="EMBL/GenBank/DDBJ databases">
        <authorList>
            <consortium name="DOE Joint Genome Institute"/>
            <person name="Min B."/>
            <person name="Riley R."/>
            <person name="Sierra-Patev S."/>
            <person name="Naranjo-Ortiz M."/>
            <person name="Looney B."/>
            <person name="Konkel Z."/>
            <person name="Slot J.C."/>
            <person name="Sakamoto Y."/>
            <person name="Steenwyk J.L."/>
            <person name="Rokas A."/>
            <person name="Carro J."/>
            <person name="Camarero S."/>
            <person name="Ferreira P."/>
            <person name="Molpeceres G."/>
            <person name="Ruiz-Duenas F.J."/>
            <person name="Serrano A."/>
            <person name="Henrissat B."/>
            <person name="Drula E."/>
            <person name="Hughes K.W."/>
            <person name="Mata J.L."/>
            <person name="Ishikawa N.K."/>
            <person name="Vargas-Isla R."/>
            <person name="Ushijima S."/>
            <person name="Smith C.A."/>
            <person name="Ahrendt S."/>
            <person name="Andreopoulos W."/>
            <person name="He G."/>
            <person name="Labutti K."/>
            <person name="Lipzen A."/>
            <person name="Ng V."/>
            <person name="Sandor L."/>
            <person name="Barry K."/>
            <person name="Martinez A.T."/>
            <person name="Xiao Y."/>
            <person name="Gibbons J.G."/>
            <person name="Terashima K."/>
            <person name="Hibbett D.S."/>
            <person name="Grigoriev I.V."/>
        </authorList>
    </citation>
    <scope>NUCLEOTIDE SEQUENCE</scope>
    <source>
        <strain evidence="3">TFB10827</strain>
    </source>
</reference>
<evidence type="ECO:0000313" key="4">
    <source>
        <dbReference type="Proteomes" id="UP001163828"/>
    </source>
</evidence>
<dbReference type="PANTHER" id="PTHR48081">
    <property type="entry name" value="AB HYDROLASE SUPERFAMILY PROTEIN C4A8.06C"/>
    <property type="match status" value="1"/>
</dbReference>
<protein>
    <submittedName>
        <fullName evidence="3">Alpha/Beta hydrolase protein</fullName>
    </submittedName>
</protein>
<dbReference type="Pfam" id="PF20434">
    <property type="entry name" value="BD-FAE"/>
    <property type="match status" value="1"/>
</dbReference>
<keyword evidence="4" id="KW-1185">Reference proteome</keyword>
<evidence type="ECO:0000259" key="2">
    <source>
        <dbReference type="Pfam" id="PF20434"/>
    </source>
</evidence>
<evidence type="ECO:0000313" key="3">
    <source>
        <dbReference type="EMBL" id="KAJ3994062.1"/>
    </source>
</evidence>
<proteinExistence type="predicted"/>
<dbReference type="SUPFAM" id="SSF53474">
    <property type="entry name" value="alpha/beta-Hydrolases"/>
    <property type="match status" value="1"/>
</dbReference>
<dbReference type="PANTHER" id="PTHR48081:SF33">
    <property type="entry name" value="KYNURENINE FORMAMIDASE"/>
    <property type="match status" value="1"/>
</dbReference>
<dbReference type="InterPro" id="IPR029058">
    <property type="entry name" value="AB_hydrolase_fold"/>
</dbReference>
<dbReference type="InterPro" id="IPR050300">
    <property type="entry name" value="GDXG_lipolytic_enzyme"/>
</dbReference>
<keyword evidence="1 3" id="KW-0378">Hydrolase</keyword>
<comment type="caution">
    <text evidence="3">The sequence shown here is derived from an EMBL/GenBank/DDBJ whole genome shotgun (WGS) entry which is preliminary data.</text>
</comment>
<feature type="domain" description="BD-FAE-like" evidence="2">
    <location>
        <begin position="22"/>
        <end position="232"/>
    </location>
</feature>
<dbReference type="Proteomes" id="UP001163828">
    <property type="component" value="Unassembled WGS sequence"/>
</dbReference>
<dbReference type="EMBL" id="MU790726">
    <property type="protein sequence ID" value="KAJ3994062.1"/>
    <property type="molecule type" value="Genomic_DNA"/>
</dbReference>
<gene>
    <name evidence="3" type="ORF">F5050DRAFT_1576376</name>
</gene>
<dbReference type="GO" id="GO:0016787">
    <property type="term" value="F:hydrolase activity"/>
    <property type="evidence" value="ECO:0007669"/>
    <property type="project" value="UniProtKB-KW"/>
</dbReference>
<sequence length="282" mass="31373">MNELKDIPYHRGPIRDPFREFDLYYQKSSDVALPPLICFVHGGAWRSEDKAPLFQIDHSNLARNLVSATTIPVIVPNYRLSSGSNGVRHPNHAEDILELLVFITTASLELPRVFDPFKIYLISHSCGAHMLASIVLDSASIFPTLTPPSTVLNAIQGIILSEGIYDIDRLLLDFPAYHSWFITEAFNDKPSYAATNTTNLGLRSQSSIRWLIIHSKGDTLVNVAQSEAMFAHLQSLYGGLTGQTMWSNTDELTQEHDALLSTSTYLHIVVDFIKGANYVLAA</sequence>
<dbReference type="Gene3D" id="3.40.50.1820">
    <property type="entry name" value="alpha/beta hydrolase"/>
    <property type="match status" value="1"/>
</dbReference>
<organism evidence="3 4">
    <name type="scientific">Lentinula boryana</name>
    <dbReference type="NCBI Taxonomy" id="40481"/>
    <lineage>
        <taxon>Eukaryota</taxon>
        <taxon>Fungi</taxon>
        <taxon>Dikarya</taxon>
        <taxon>Basidiomycota</taxon>
        <taxon>Agaricomycotina</taxon>
        <taxon>Agaricomycetes</taxon>
        <taxon>Agaricomycetidae</taxon>
        <taxon>Agaricales</taxon>
        <taxon>Marasmiineae</taxon>
        <taxon>Omphalotaceae</taxon>
        <taxon>Lentinula</taxon>
    </lineage>
</organism>